<evidence type="ECO:0000256" key="11">
    <source>
        <dbReference type="ARBA" id="ARBA00023136"/>
    </source>
</evidence>
<evidence type="ECO:0000256" key="5">
    <source>
        <dbReference type="ARBA" id="ARBA00022597"/>
    </source>
</evidence>
<evidence type="ECO:0000256" key="13">
    <source>
        <dbReference type="ARBA" id="ARBA00023237"/>
    </source>
</evidence>
<dbReference type="InterPro" id="IPR049712">
    <property type="entry name" value="Poly_export"/>
</dbReference>
<reference evidence="17 18" key="1">
    <citation type="submission" date="2020-05" db="EMBL/GenBank/DDBJ databases">
        <title>Description of Pedobacter foliorum sp. nov.</title>
        <authorList>
            <person name="Qi S."/>
            <person name="Carlier A."/>
            <person name="Cnockaert M."/>
            <person name="Vandamme P."/>
        </authorList>
    </citation>
    <scope>NUCLEOTIDE SEQUENCE [LARGE SCALE GENOMIC DNA]</scope>
    <source>
        <strain evidence="17 18">LMG 31300</strain>
    </source>
</reference>
<proteinExistence type="inferred from homology"/>
<dbReference type="PROSITE" id="PS51257">
    <property type="entry name" value="PROKAR_LIPOPROTEIN"/>
    <property type="match status" value="1"/>
</dbReference>
<keyword evidence="14" id="KW-0449">Lipoprotein</keyword>
<dbReference type="PANTHER" id="PTHR33619:SF3">
    <property type="entry name" value="POLYSACCHARIDE EXPORT PROTEIN GFCE-RELATED"/>
    <property type="match status" value="1"/>
</dbReference>
<feature type="domain" description="Polysaccharide export protein N-terminal" evidence="15">
    <location>
        <begin position="45"/>
        <end position="137"/>
    </location>
</feature>
<evidence type="ECO:0000259" key="16">
    <source>
        <dbReference type="Pfam" id="PF22461"/>
    </source>
</evidence>
<keyword evidence="6" id="KW-0812">Transmembrane</keyword>
<evidence type="ECO:0000256" key="3">
    <source>
        <dbReference type="ARBA" id="ARBA00022448"/>
    </source>
</evidence>
<comment type="subcellular location">
    <subcellularLocation>
        <location evidence="1">Cell outer membrane</location>
        <topology evidence="1">Multi-pass membrane protein</topology>
    </subcellularLocation>
</comment>
<evidence type="ECO:0000256" key="8">
    <source>
        <dbReference type="ARBA" id="ARBA00023047"/>
    </source>
</evidence>
<evidence type="ECO:0000313" key="17">
    <source>
        <dbReference type="EMBL" id="NQX32741.1"/>
    </source>
</evidence>
<evidence type="ECO:0000256" key="12">
    <source>
        <dbReference type="ARBA" id="ARBA00023139"/>
    </source>
</evidence>
<keyword evidence="7" id="KW-0732">Signal</keyword>
<dbReference type="Pfam" id="PF02563">
    <property type="entry name" value="Poly_export"/>
    <property type="match status" value="1"/>
</dbReference>
<dbReference type="Gene3D" id="3.30.1950.10">
    <property type="entry name" value="wza like domain"/>
    <property type="match status" value="1"/>
</dbReference>
<dbReference type="Pfam" id="PF22461">
    <property type="entry name" value="SLBB_2"/>
    <property type="match status" value="1"/>
</dbReference>
<keyword evidence="4" id="KW-1134">Transmembrane beta strand</keyword>
<keyword evidence="3" id="KW-0813">Transport</keyword>
<gene>
    <name evidence="17" type="ORF">HQN85_13450</name>
</gene>
<evidence type="ECO:0000256" key="1">
    <source>
        <dbReference type="ARBA" id="ARBA00004571"/>
    </source>
</evidence>
<evidence type="ECO:0000256" key="14">
    <source>
        <dbReference type="ARBA" id="ARBA00023288"/>
    </source>
</evidence>
<dbReference type="EMBL" id="JABMKV010000003">
    <property type="protein sequence ID" value="NQX32741.1"/>
    <property type="molecule type" value="Genomic_DNA"/>
</dbReference>
<protein>
    <submittedName>
        <fullName evidence="17">Polysaccharide biosynthesis/export family protein</fullName>
    </submittedName>
</protein>
<dbReference type="RefSeq" id="WP_173273084.1">
    <property type="nucleotide sequence ID" value="NZ_JABMKV010000003.1"/>
</dbReference>
<name>A0ABX2DIJ6_9SPHI</name>
<feature type="domain" description="SLBB" evidence="16">
    <location>
        <begin position="141"/>
        <end position="220"/>
    </location>
</feature>
<keyword evidence="10" id="KW-0626">Porin</keyword>
<dbReference type="Proteomes" id="UP000762110">
    <property type="component" value="Unassembled WGS sequence"/>
</dbReference>
<comment type="similarity">
    <text evidence="2">Belongs to the BexD/CtrA/VexA family.</text>
</comment>
<evidence type="ECO:0000256" key="9">
    <source>
        <dbReference type="ARBA" id="ARBA00023065"/>
    </source>
</evidence>
<keyword evidence="11" id="KW-0472">Membrane</keyword>
<evidence type="ECO:0000256" key="10">
    <source>
        <dbReference type="ARBA" id="ARBA00023114"/>
    </source>
</evidence>
<accession>A0ABX2DIJ6</accession>
<evidence type="ECO:0000259" key="15">
    <source>
        <dbReference type="Pfam" id="PF02563"/>
    </source>
</evidence>
<keyword evidence="9" id="KW-0406">Ion transport</keyword>
<keyword evidence="5" id="KW-0762">Sugar transport</keyword>
<evidence type="ECO:0000256" key="6">
    <source>
        <dbReference type="ARBA" id="ARBA00022692"/>
    </source>
</evidence>
<sequence length="254" mass="28218">MRQIFYVCIVVILFSACSTRKYKEVTYFNDLNDSSTIVQQIENYQALRIQKDDILALNISSLNDEASAIFNRGNIGTSQNSASSTITNGFTVDANGAIQLPKIGSIQVAGLTTTEARELIQKKLLNDLKEPVVSLRIANFKVSIIGDVAKPGVYPINSERVSVIDALGFAGDLNITALRKNILLVREVNGERKFIRLDMNSKELFKSPYFYLQNNDALYVQPGDAKYANVDTRYRNVSLGLSIISIIVLVITRL</sequence>
<keyword evidence="12" id="KW-0564">Palmitate</keyword>
<evidence type="ECO:0000256" key="4">
    <source>
        <dbReference type="ARBA" id="ARBA00022452"/>
    </source>
</evidence>
<dbReference type="PANTHER" id="PTHR33619">
    <property type="entry name" value="POLYSACCHARIDE EXPORT PROTEIN GFCE-RELATED"/>
    <property type="match status" value="1"/>
</dbReference>
<dbReference type="InterPro" id="IPR054765">
    <property type="entry name" value="SLBB_dom"/>
</dbReference>
<comment type="caution">
    <text evidence="17">The sequence shown here is derived from an EMBL/GenBank/DDBJ whole genome shotgun (WGS) entry which is preliminary data.</text>
</comment>
<evidence type="ECO:0000313" key="18">
    <source>
        <dbReference type="Proteomes" id="UP000762110"/>
    </source>
</evidence>
<dbReference type="InterPro" id="IPR003715">
    <property type="entry name" value="Poly_export_N"/>
</dbReference>
<keyword evidence="13" id="KW-0998">Cell outer membrane</keyword>
<keyword evidence="18" id="KW-1185">Reference proteome</keyword>
<evidence type="ECO:0000256" key="2">
    <source>
        <dbReference type="ARBA" id="ARBA00009450"/>
    </source>
</evidence>
<evidence type="ECO:0000256" key="7">
    <source>
        <dbReference type="ARBA" id="ARBA00022729"/>
    </source>
</evidence>
<organism evidence="17 18">
    <name type="scientific">Pedobacter boryungensis</name>
    <dbReference type="NCBI Taxonomy" id="869962"/>
    <lineage>
        <taxon>Bacteria</taxon>
        <taxon>Pseudomonadati</taxon>
        <taxon>Bacteroidota</taxon>
        <taxon>Sphingobacteriia</taxon>
        <taxon>Sphingobacteriales</taxon>
        <taxon>Sphingobacteriaceae</taxon>
        <taxon>Pedobacter</taxon>
    </lineage>
</organism>
<keyword evidence="8" id="KW-0625">Polysaccharide transport</keyword>